<dbReference type="InterPro" id="IPR002343">
    <property type="entry name" value="Hud_Sxl_RNA"/>
</dbReference>
<dbReference type="EMBL" id="GEBQ01026105">
    <property type="protein sequence ID" value="JAT13872.1"/>
    <property type="molecule type" value="Transcribed_RNA"/>
</dbReference>
<comment type="function">
    <text evidence="3">Has a role in the perception of gravity.</text>
</comment>
<feature type="domain" description="RRM" evidence="7">
    <location>
        <begin position="212"/>
        <end position="291"/>
    </location>
</feature>
<dbReference type="InterPro" id="IPR035979">
    <property type="entry name" value="RBD_domain_sf"/>
</dbReference>
<feature type="compositionally biased region" description="Low complexity" evidence="6">
    <location>
        <begin position="90"/>
        <end position="120"/>
    </location>
</feature>
<dbReference type="SUPFAM" id="SSF54928">
    <property type="entry name" value="RNA-binding domain, RBD"/>
    <property type="match status" value="2"/>
</dbReference>
<dbReference type="PRINTS" id="PR00961">
    <property type="entry name" value="HUDSXLRNA"/>
</dbReference>
<dbReference type="PROSITE" id="PS50102">
    <property type="entry name" value="RRM"/>
    <property type="match status" value="2"/>
</dbReference>
<evidence type="ECO:0000259" key="7">
    <source>
        <dbReference type="PROSITE" id="PS50102"/>
    </source>
</evidence>
<reference evidence="8" key="1">
    <citation type="submission" date="2015-11" db="EMBL/GenBank/DDBJ databases">
        <title>De novo transcriptome assembly of four potential Pierce s Disease insect vectors from Arizona vineyards.</title>
        <authorList>
            <person name="Tassone E.E."/>
        </authorList>
    </citation>
    <scope>NUCLEOTIDE SEQUENCE</scope>
</reference>
<evidence type="ECO:0000256" key="3">
    <source>
        <dbReference type="ARBA" id="ARBA00037469"/>
    </source>
</evidence>
<feature type="region of interest" description="Disordered" evidence="6">
    <location>
        <begin position="1"/>
        <end position="41"/>
    </location>
</feature>
<sequence length="456" mass="49858">MAVRVNNNNPTKVNYKMLGTNGPRAPTSPYQAMKGGPRTGGNPYRATGVSWGPQPAFTGAPPAATQIRYTGNSVPYTQPYPASYGGQRVPTAASPANTNSSSSSNTGSQSGTLSTSLSNNMAPQSGEQQLSKTNLYIRGLTQNTTDKDLVNMCIPFGQIISTKAILDKNTNKCRGYGFVDFESNMCAEAAVKALQAKGIQAQMAKQQEQDPTNLYIANLPSHFKETDLDNMLNKYGQVVSTRILRDPDGISKGVGFARMESKEKCEQIINLFNNQTLPGAKEPLLVKFADGGQKKRSPFRNDNRMWREATEALCAQGGHVTYDPTGLTQNGVAAQHMIPAYNRYATQPLTTYPLPTQAHWPMQYLVHPPHMTQVDNHGMLQVMQDPSAMQFTSVIPQLTTQMHHLQLTTPPYITGAHAYPYYSAPSIIHPLPMADNEHNSNTASPEEAYTTYPPPK</sequence>
<dbReference type="FunFam" id="3.30.70.330:FF:000169">
    <property type="entry name" value="protein alan shepard isoform X4"/>
    <property type="match status" value="1"/>
</dbReference>
<dbReference type="Pfam" id="PF00076">
    <property type="entry name" value="RRM_1"/>
    <property type="match status" value="2"/>
</dbReference>
<dbReference type="FunFam" id="3.30.70.330:FF:000012">
    <property type="entry name" value="RNA-binding motif, single-stranded-interacting protein 3 isoform 1"/>
    <property type="match status" value="1"/>
</dbReference>
<evidence type="ECO:0000256" key="4">
    <source>
        <dbReference type="ARBA" id="ARBA00039536"/>
    </source>
</evidence>
<proteinExistence type="predicted"/>
<dbReference type="AlphaFoldDB" id="A0A1B6KQZ4"/>
<gene>
    <name evidence="8" type="ORF">g.27605</name>
</gene>
<dbReference type="InterPro" id="IPR000504">
    <property type="entry name" value="RRM_dom"/>
</dbReference>
<keyword evidence="2 5" id="KW-0694">RNA-binding</keyword>
<evidence type="ECO:0000256" key="6">
    <source>
        <dbReference type="SAM" id="MobiDB-lite"/>
    </source>
</evidence>
<feature type="domain" description="RRM" evidence="7">
    <location>
        <begin position="133"/>
        <end position="206"/>
    </location>
</feature>
<dbReference type="Gene3D" id="3.30.70.330">
    <property type="match status" value="2"/>
</dbReference>
<name>A0A1B6KQZ4_9HEMI</name>
<dbReference type="InterPro" id="IPR012677">
    <property type="entry name" value="Nucleotide-bd_a/b_plait_sf"/>
</dbReference>
<dbReference type="GO" id="GO:1990904">
    <property type="term" value="C:ribonucleoprotein complex"/>
    <property type="evidence" value="ECO:0007669"/>
    <property type="project" value="InterPro"/>
</dbReference>
<feature type="region of interest" description="Disordered" evidence="6">
    <location>
        <begin position="433"/>
        <end position="456"/>
    </location>
</feature>
<accession>A0A1B6KQZ4</accession>
<dbReference type="PANTHER" id="PTHR24012">
    <property type="entry name" value="RNA BINDING PROTEIN"/>
    <property type="match status" value="1"/>
</dbReference>
<keyword evidence="1" id="KW-0677">Repeat</keyword>
<evidence type="ECO:0000313" key="8">
    <source>
        <dbReference type="EMBL" id="JAT13872.1"/>
    </source>
</evidence>
<evidence type="ECO:0000256" key="5">
    <source>
        <dbReference type="PROSITE-ProRule" id="PRU00176"/>
    </source>
</evidence>
<dbReference type="CDD" id="cd12244">
    <property type="entry name" value="RRM2_MSSP"/>
    <property type="match status" value="1"/>
</dbReference>
<feature type="region of interest" description="Disordered" evidence="6">
    <location>
        <begin position="80"/>
        <end position="130"/>
    </location>
</feature>
<dbReference type="SMART" id="SM00360">
    <property type="entry name" value="RRM"/>
    <property type="match status" value="2"/>
</dbReference>
<organism evidence="8">
    <name type="scientific">Graphocephala atropunctata</name>
    <dbReference type="NCBI Taxonomy" id="36148"/>
    <lineage>
        <taxon>Eukaryota</taxon>
        <taxon>Metazoa</taxon>
        <taxon>Ecdysozoa</taxon>
        <taxon>Arthropoda</taxon>
        <taxon>Hexapoda</taxon>
        <taxon>Insecta</taxon>
        <taxon>Pterygota</taxon>
        <taxon>Neoptera</taxon>
        <taxon>Paraneoptera</taxon>
        <taxon>Hemiptera</taxon>
        <taxon>Auchenorrhyncha</taxon>
        <taxon>Membracoidea</taxon>
        <taxon>Cicadellidae</taxon>
        <taxon>Cicadellinae</taxon>
        <taxon>Cicadellini</taxon>
        <taxon>Graphocephala</taxon>
    </lineage>
</organism>
<protein>
    <recommendedName>
        <fullName evidence="4">Protein alan shepard</fullName>
    </recommendedName>
</protein>
<feature type="compositionally biased region" description="Polar residues" evidence="6">
    <location>
        <begin position="1"/>
        <end position="12"/>
    </location>
</feature>
<evidence type="ECO:0000256" key="2">
    <source>
        <dbReference type="ARBA" id="ARBA00022884"/>
    </source>
</evidence>
<dbReference type="GO" id="GO:0003723">
    <property type="term" value="F:RNA binding"/>
    <property type="evidence" value="ECO:0007669"/>
    <property type="project" value="UniProtKB-UniRule"/>
</dbReference>
<evidence type="ECO:0000256" key="1">
    <source>
        <dbReference type="ARBA" id="ARBA00022737"/>
    </source>
</evidence>
<feature type="compositionally biased region" description="Polar residues" evidence="6">
    <location>
        <begin position="121"/>
        <end position="130"/>
    </location>
</feature>